<keyword evidence="12" id="KW-1185">Reference proteome</keyword>
<evidence type="ECO:0000256" key="2">
    <source>
        <dbReference type="ARBA" id="ARBA00022574"/>
    </source>
</evidence>
<dbReference type="SMART" id="SM00320">
    <property type="entry name" value="WD40"/>
    <property type="match status" value="13"/>
</dbReference>
<name>A0A8J5X914_DIALT</name>
<evidence type="ECO:0000313" key="11">
    <source>
        <dbReference type="EMBL" id="KAG8461056.1"/>
    </source>
</evidence>
<comment type="subcellular location">
    <subcellularLocation>
        <location evidence="1">Membrane</location>
        <topology evidence="1">Multi-pass membrane protein</topology>
    </subcellularLocation>
</comment>
<evidence type="ECO:0000256" key="1">
    <source>
        <dbReference type="ARBA" id="ARBA00004141"/>
    </source>
</evidence>
<protein>
    <recommendedName>
        <fullName evidence="10">Ion transport domain-containing protein</fullName>
    </recommendedName>
</protein>
<dbReference type="EMBL" id="JAGTXO010000028">
    <property type="protein sequence ID" value="KAG8461056.1"/>
    <property type="molecule type" value="Genomic_DNA"/>
</dbReference>
<keyword evidence="3 9" id="KW-0812">Transmembrane</keyword>
<dbReference type="Gene3D" id="2.130.10.10">
    <property type="entry name" value="YVTN repeat-like/Quinoprotein amine dehydrogenase"/>
    <property type="match status" value="3"/>
</dbReference>
<proteinExistence type="predicted"/>
<feature type="transmembrane region" description="Helical" evidence="9">
    <location>
        <begin position="1084"/>
        <end position="1103"/>
    </location>
</feature>
<dbReference type="OMA" id="SANHEGC"/>
<evidence type="ECO:0000256" key="6">
    <source>
        <dbReference type="ARBA" id="ARBA00023136"/>
    </source>
</evidence>
<dbReference type="GO" id="GO:0005216">
    <property type="term" value="F:monoatomic ion channel activity"/>
    <property type="evidence" value="ECO:0007669"/>
    <property type="project" value="InterPro"/>
</dbReference>
<dbReference type="InterPro" id="IPR015943">
    <property type="entry name" value="WD40/YVTN_repeat-like_dom_sf"/>
</dbReference>
<dbReference type="PROSITE" id="PS50082">
    <property type="entry name" value="WD_REPEATS_2"/>
    <property type="match status" value="4"/>
</dbReference>
<evidence type="ECO:0000256" key="3">
    <source>
        <dbReference type="ARBA" id="ARBA00022692"/>
    </source>
</evidence>
<feature type="transmembrane region" description="Helical" evidence="9">
    <location>
        <begin position="1180"/>
        <end position="1202"/>
    </location>
</feature>
<organism evidence="11 12">
    <name type="scientific">Diacronema lutheri</name>
    <name type="common">Unicellular marine alga</name>
    <name type="synonym">Monochrysis lutheri</name>
    <dbReference type="NCBI Taxonomy" id="2081491"/>
    <lineage>
        <taxon>Eukaryota</taxon>
        <taxon>Haptista</taxon>
        <taxon>Haptophyta</taxon>
        <taxon>Pavlovophyceae</taxon>
        <taxon>Pavlovales</taxon>
        <taxon>Pavlovaceae</taxon>
        <taxon>Diacronema</taxon>
    </lineage>
</organism>
<evidence type="ECO:0000256" key="8">
    <source>
        <dbReference type="SAM" id="MobiDB-lite"/>
    </source>
</evidence>
<evidence type="ECO:0000313" key="12">
    <source>
        <dbReference type="Proteomes" id="UP000751190"/>
    </source>
</evidence>
<dbReference type="InterPro" id="IPR001680">
    <property type="entry name" value="WD40_rpt"/>
</dbReference>
<dbReference type="CDD" id="cd00200">
    <property type="entry name" value="WD40"/>
    <property type="match status" value="1"/>
</dbReference>
<feature type="transmembrane region" description="Helical" evidence="9">
    <location>
        <begin position="1118"/>
        <end position="1136"/>
    </location>
</feature>
<feature type="transmembrane region" description="Helical" evidence="9">
    <location>
        <begin position="997"/>
        <end position="1018"/>
    </location>
</feature>
<feature type="transmembrane region" description="Helical" evidence="9">
    <location>
        <begin position="1025"/>
        <end position="1043"/>
    </location>
</feature>
<evidence type="ECO:0000259" key="10">
    <source>
        <dbReference type="Pfam" id="PF00520"/>
    </source>
</evidence>
<feature type="repeat" description="WD" evidence="7">
    <location>
        <begin position="316"/>
        <end position="348"/>
    </location>
</feature>
<dbReference type="PANTHER" id="PTHR19848:SF8">
    <property type="entry name" value="F-BOX AND WD REPEAT DOMAIN CONTAINING 7"/>
    <property type="match status" value="1"/>
</dbReference>
<gene>
    <name evidence="11" type="ORF">KFE25_003625</name>
</gene>
<evidence type="ECO:0000256" key="5">
    <source>
        <dbReference type="ARBA" id="ARBA00022989"/>
    </source>
</evidence>
<sequence length="1379" mass="150125">MPGPRRMMSARRLKSGSVQLSELVERESSMLAGYESPAPSPSRLGSETVRRKRASALIAAYNTVYAVQNAIFQGSDHRETGVIEEAHTTEVFCAVYVGDYMVSCALDGSIALWDAHTHRRIATRERGSDGAHTDGVFQLAGCTSANHEGCVLSIDWGGVVKVWSVPDLDLCSTTDAHPKVLDPSARYGGFSIAATPSGDYVATGGGDGCRRLKLWRLDADDFTLSLIEQVEVAHAVVYHLDFAPQGDVLASIGSDHTIKLWSVPELAPVCEKADGNGGSNKHALFSPSGESLATCGSDLHIKLWAVPDLELQASRDNAHSSEVRRIAFTPDGSTLASCSLDASIRLWSASALSPIGVLPNAHAGKIFHLVFAPYDGGRTLTSCGADHEIKVWATPTLAMSAGSKSGAFAKGVVGVGFLGDAQTVLAVSSDLAIKMWHLPAFAEIGREGESERLRSLQAESRKATLSPDGTLLAAMHGREGHVRMWALGALPHPTVTRLFDQRLHHVPSYAVCFTHDSKGLITGSEDGSICSWTLRPDSTGCESLDVEWKAHGGDYIANLACHPDGDLLASMSVLSSLKLWRLNEGKIGQQLFELRRSHVHDANAHLHGGLAFAPSGSMLASSGDVLKIWAVKTHSLEEVSQMQLSTRSSVAFSPDSKTIALARDDGAIACYFAQHLPESDLGLFERGLEAVVSGDMAALRALPEGVLGARDVRRATFGWTLLHHACKLLDMEAVEALIEAQPATLIDALAPPFDSVMRGKNHTLRIRSTPTTRPAWAHVRAPDLPIVPSVLEVALRADAKGCIGVILEALTRLVHHDPNNATSFTRTRAGERFMQQLVAIGERYPALLSALLPALGFAHQPSGKCTANVVGSKMMYVCFSNEATPYALARSLGQPGTREGVKRFWATAAPRPRPHLRFGEDERAQANWGKVRRAVKLYRKPSGTNYTSCVVPFCGDFVDFLVCLERLNGRSTRAGLYDNAITLAIVKAFWRNGAGRIHVALFAAYGALLTVVVAYSVVPDLISSSLLIVFAAPFILMEVFTFVTSESAAVYFLSAANWADLINYVLIFVVGFPNLVVVEDTRRCLLATLVVLMGFKVLFYMRAYTTLVRTVLQAISDIRAFVLIVLLILVSFAIAFDVLTTTRVSENSVLTLFGLMLGNFETESYAIGSPATDTSIVLQVAFYLFALLVAIVLLNLLIAILGDSYDVVTEKKKAEYVRMRAQLVIEYVRLFPFLIRQQGKWLHVLVRTALTNEQRIFELEEESTIDDEWSSRLTMLKNSVAAMRKDQDDTRLRTEWKLDLLKTDVHSRVDGIRLELSAKLDSVLEQLGRLKPLAKDEPQSARRRKRNTEATMAMPPTPGAMSLGNPYSWSLATLPGILH</sequence>
<keyword evidence="4" id="KW-0677">Repeat</keyword>
<feature type="repeat" description="WD" evidence="7">
    <location>
        <begin position="359"/>
        <end position="392"/>
    </location>
</feature>
<keyword evidence="5 9" id="KW-1133">Transmembrane helix</keyword>
<dbReference type="PANTHER" id="PTHR19848">
    <property type="entry name" value="WD40 REPEAT PROTEIN"/>
    <property type="match status" value="1"/>
</dbReference>
<feature type="transmembrane region" description="Helical" evidence="9">
    <location>
        <begin position="1049"/>
        <end position="1072"/>
    </location>
</feature>
<evidence type="ECO:0000256" key="4">
    <source>
        <dbReference type="ARBA" id="ARBA00022737"/>
    </source>
</evidence>
<dbReference type="SUPFAM" id="SSF50978">
    <property type="entry name" value="WD40 repeat-like"/>
    <property type="match status" value="3"/>
</dbReference>
<evidence type="ECO:0000256" key="7">
    <source>
        <dbReference type="PROSITE-ProRule" id="PRU00221"/>
    </source>
</evidence>
<dbReference type="InterPro" id="IPR005821">
    <property type="entry name" value="Ion_trans_dom"/>
</dbReference>
<feature type="region of interest" description="Disordered" evidence="8">
    <location>
        <begin position="1331"/>
        <end position="1359"/>
    </location>
</feature>
<keyword evidence="2 7" id="KW-0853">WD repeat</keyword>
<dbReference type="InterPro" id="IPR036322">
    <property type="entry name" value="WD40_repeat_dom_sf"/>
</dbReference>
<reference evidence="11" key="1">
    <citation type="submission" date="2021-05" db="EMBL/GenBank/DDBJ databases">
        <title>The genome of the haptophyte Pavlova lutheri (Diacronema luteri, Pavlovales) - a model for lipid biosynthesis in eukaryotic algae.</title>
        <authorList>
            <person name="Hulatt C.J."/>
            <person name="Posewitz M.C."/>
        </authorList>
    </citation>
    <scope>NUCLEOTIDE SEQUENCE</scope>
    <source>
        <strain evidence="11">NIVA-4/92</strain>
    </source>
</reference>
<feature type="repeat" description="WD" evidence="7">
    <location>
        <begin position="84"/>
        <end position="123"/>
    </location>
</feature>
<dbReference type="Gene3D" id="1.10.287.70">
    <property type="match status" value="1"/>
</dbReference>
<dbReference type="Pfam" id="PF00520">
    <property type="entry name" value="Ion_trans"/>
    <property type="match status" value="1"/>
</dbReference>
<comment type="caution">
    <text evidence="11">The sequence shown here is derived from an EMBL/GenBank/DDBJ whole genome shotgun (WGS) entry which is preliminary data.</text>
</comment>
<dbReference type="PROSITE" id="PS50294">
    <property type="entry name" value="WD_REPEATS_REGION"/>
    <property type="match status" value="1"/>
</dbReference>
<feature type="repeat" description="WD" evidence="7">
    <location>
        <begin position="237"/>
        <end position="263"/>
    </location>
</feature>
<dbReference type="GO" id="GO:0016020">
    <property type="term" value="C:membrane"/>
    <property type="evidence" value="ECO:0007669"/>
    <property type="project" value="UniProtKB-SubCell"/>
</dbReference>
<accession>A0A8J5X914</accession>
<evidence type="ECO:0000256" key="9">
    <source>
        <dbReference type="SAM" id="Phobius"/>
    </source>
</evidence>
<keyword evidence="6 9" id="KW-0472">Membrane</keyword>
<dbReference type="Proteomes" id="UP000751190">
    <property type="component" value="Unassembled WGS sequence"/>
</dbReference>
<feature type="domain" description="Ion transport" evidence="10">
    <location>
        <begin position="1025"/>
        <end position="1212"/>
    </location>
</feature>
<dbReference type="OrthoDB" id="538223at2759"/>
<dbReference type="Pfam" id="PF00400">
    <property type="entry name" value="WD40"/>
    <property type="match status" value="5"/>
</dbReference>